<name>A0A812LEX1_9DINO</name>
<dbReference type="OrthoDB" id="423008at2759"/>
<dbReference type="SUPFAM" id="SSF53335">
    <property type="entry name" value="S-adenosyl-L-methionine-dependent methyltransferases"/>
    <property type="match status" value="1"/>
</dbReference>
<reference evidence="2" key="1">
    <citation type="submission" date="2021-02" db="EMBL/GenBank/DDBJ databases">
        <authorList>
            <person name="Dougan E. K."/>
            <person name="Rhodes N."/>
            <person name="Thang M."/>
            <person name="Chan C."/>
        </authorList>
    </citation>
    <scope>NUCLEOTIDE SEQUENCE</scope>
</reference>
<sequence>MEAARPYCAQQTKCCCCQLPRYAKIGVCCVSVYLGLIPVVYLIGHFLIYPGSDWVSQLSTCEKFTFAGTTGQPIRAAHCLYGPAKNATPVVAFGGNGMNMYDSLESMDSIFPTMKLDESWDIYSISLPGGQYAPSHGWTTEGRAEQEAEALLDYVHNVTGKQVVVYGWSLGSSVAAALAAKSDAVQCVLLGNPFTSIRDVALSWTRNLAWPYLYVLDEWPTARRAKQFRAPAIVFSSTQDQVVPQEMHRKVYEAIPSQKKLLELPLEHMDISGFADAARDDIRKWCMAGGESLSASRQLTVAEVGVFHGHTTAVLAAVFHQVIAVDVEESYLRIASQHTNGSRNIVFVAGDSGVDRWHAFRSNHIDAVLIDADHRYESVRTDVENALRVKTVKYFAFHDYAAFPGVRRAIEEFEERGALVKCQAIGSGWDGSTWFYNDRDPSTQTNLSEGRLCRRGKLSSLAPSFVNKAFYIFTHPIDDLQRKMDCQFLATGRMICSALQGVWSFLDAGRRLQVKLDGPSQEDFPIFFNKDHTAFIMGPYLGETYFGLQEGLAFMALHQANRLFKDAKRQPL</sequence>
<dbReference type="InterPro" id="IPR029058">
    <property type="entry name" value="AB_hydrolase_fold"/>
</dbReference>
<dbReference type="InterPro" id="IPR029063">
    <property type="entry name" value="SAM-dependent_MTases_sf"/>
</dbReference>
<evidence type="ECO:0000313" key="2">
    <source>
        <dbReference type="EMBL" id="CAE7243749.1"/>
    </source>
</evidence>
<organism evidence="2 3">
    <name type="scientific">Symbiodinium natans</name>
    <dbReference type="NCBI Taxonomy" id="878477"/>
    <lineage>
        <taxon>Eukaryota</taxon>
        <taxon>Sar</taxon>
        <taxon>Alveolata</taxon>
        <taxon>Dinophyceae</taxon>
        <taxon>Suessiales</taxon>
        <taxon>Symbiodiniaceae</taxon>
        <taxon>Symbiodinium</taxon>
    </lineage>
</organism>
<protein>
    <submittedName>
        <fullName evidence="2">Abhd13 protein</fullName>
    </submittedName>
</protein>
<dbReference type="Proteomes" id="UP000604046">
    <property type="component" value="Unassembled WGS sequence"/>
</dbReference>
<proteinExistence type="predicted"/>
<accession>A0A812LEX1</accession>
<feature type="domain" description="AB hydrolase-1" evidence="1">
    <location>
        <begin position="134"/>
        <end position="237"/>
    </location>
</feature>
<evidence type="ECO:0000313" key="3">
    <source>
        <dbReference type="Proteomes" id="UP000604046"/>
    </source>
</evidence>
<dbReference type="Pfam" id="PF13578">
    <property type="entry name" value="Methyltransf_24"/>
    <property type="match status" value="1"/>
</dbReference>
<dbReference type="AlphaFoldDB" id="A0A812LEX1"/>
<gene>
    <name evidence="2" type="primary">abhd13</name>
    <name evidence="2" type="ORF">SNAT2548_LOCUS11340</name>
</gene>
<comment type="caution">
    <text evidence="2">The sequence shown here is derived from an EMBL/GenBank/DDBJ whole genome shotgun (WGS) entry which is preliminary data.</text>
</comment>
<dbReference type="Gene3D" id="3.40.50.150">
    <property type="entry name" value="Vaccinia Virus protein VP39"/>
    <property type="match status" value="1"/>
</dbReference>
<dbReference type="Pfam" id="PF12697">
    <property type="entry name" value="Abhydrolase_6"/>
    <property type="match status" value="1"/>
</dbReference>
<dbReference type="InterPro" id="IPR000073">
    <property type="entry name" value="AB_hydrolase_1"/>
</dbReference>
<dbReference type="EMBL" id="CAJNDS010001002">
    <property type="protein sequence ID" value="CAE7243749.1"/>
    <property type="molecule type" value="Genomic_DNA"/>
</dbReference>
<dbReference type="PANTHER" id="PTHR12277">
    <property type="entry name" value="ALPHA/BETA HYDROLASE DOMAIN-CONTAINING PROTEIN"/>
    <property type="match status" value="1"/>
</dbReference>
<dbReference type="Gene3D" id="3.40.50.1820">
    <property type="entry name" value="alpha/beta hydrolase"/>
    <property type="match status" value="1"/>
</dbReference>
<keyword evidence="3" id="KW-1185">Reference proteome</keyword>
<evidence type="ECO:0000259" key="1">
    <source>
        <dbReference type="Pfam" id="PF12697"/>
    </source>
</evidence>
<dbReference type="SUPFAM" id="SSF53474">
    <property type="entry name" value="alpha/beta-Hydrolases"/>
    <property type="match status" value="1"/>
</dbReference>